<feature type="transmembrane region" description="Helical" evidence="1">
    <location>
        <begin position="459"/>
        <end position="480"/>
    </location>
</feature>
<organism evidence="2 3">
    <name type="scientific">Pseudomonas entomophila</name>
    <dbReference type="NCBI Taxonomy" id="312306"/>
    <lineage>
        <taxon>Bacteria</taxon>
        <taxon>Pseudomonadati</taxon>
        <taxon>Pseudomonadota</taxon>
        <taxon>Gammaproteobacteria</taxon>
        <taxon>Pseudomonadales</taxon>
        <taxon>Pseudomonadaceae</taxon>
        <taxon>Pseudomonas</taxon>
    </lineage>
</organism>
<protein>
    <submittedName>
        <fullName evidence="2">Uncharacterized protein</fullName>
    </submittedName>
</protein>
<dbReference type="Proteomes" id="UP000268230">
    <property type="component" value="Chromosome"/>
</dbReference>
<sequence length="544" mass="60601">MIGALLLRSAHGQEHTPWQRLARALWGGDLPLTRAQECCFARLMLVPTVIYLVLALGYLAQLTDLVGSLVPHSLLQNFARQGQWLGAAALALLVLSCLLRKSMRQGWPFGRTVLWALITCGSCLYLGYHAQRLLVDSLVEQASPEQQAQAAFGIPLLNLMLHHDLRLDGQAATAEQLRSPQGKLQLAELALRLPHITALKATEGLTPQALFEQLADQQRGGLQRNYERYRQATGRQEDNYRQYRRASLYYAGATSRLAILQRQGQAWTDYLRLLSSRGRNLNPWTLPSSEWQDVRHVLREQMNVPVNDLWRPDDRPGFNRAVASQVRRDARNHYATLLQQRINAGWIEPGLKRPAFLAVDAIQGQWRQDLALPPSLTLYAYLTEEYYVRSVYLPTLQHDARELMKQRVASASDLSTLGRDSYRDLITPGVAALLILCGLAVHGFRALSYLLRLVKAQPLGLYLKLLGVYALLLASVSLIAGKPKVSAGDLPQQGEEALGLTLALASAAIDWAAPQQDRLYALGTSIRQDLLQGYGFGVPGTQQD</sequence>
<dbReference type="AlphaFoldDB" id="A0A3Q8TXP1"/>
<feature type="transmembrane region" description="Helical" evidence="1">
    <location>
        <begin position="425"/>
        <end position="447"/>
    </location>
</feature>
<keyword evidence="1" id="KW-0472">Membrane</keyword>
<keyword evidence="1" id="KW-0812">Transmembrane</keyword>
<dbReference type="KEGG" id="pory:EJA05_02820"/>
<dbReference type="OrthoDB" id="6891845at2"/>
<feature type="transmembrane region" description="Helical" evidence="1">
    <location>
        <begin position="40"/>
        <end position="61"/>
    </location>
</feature>
<keyword evidence="1" id="KW-1133">Transmembrane helix</keyword>
<evidence type="ECO:0000313" key="3">
    <source>
        <dbReference type="Proteomes" id="UP000268230"/>
    </source>
</evidence>
<name>A0A3Q8TXP1_9PSED</name>
<reference evidence="2 3" key="1">
    <citation type="submission" date="2018-12" db="EMBL/GenBank/DDBJ databases">
        <authorList>
            <person name="Li S."/>
            <person name="Yang R."/>
            <person name="Chen G."/>
            <person name="Zou L."/>
            <person name="Zhang C."/>
            <person name="Chen Y."/>
            <person name="Liu Z."/>
            <person name="Li Y."/>
            <person name="Yan Y."/>
            <person name="Huang M."/>
            <person name="Chen T."/>
        </authorList>
    </citation>
    <scope>NUCLEOTIDE SEQUENCE [LARGE SCALE GENOMIC DNA]</scope>
    <source>
        <strain evidence="2 3">1257</strain>
    </source>
</reference>
<feature type="transmembrane region" description="Helical" evidence="1">
    <location>
        <begin position="81"/>
        <end position="100"/>
    </location>
</feature>
<proteinExistence type="predicted"/>
<accession>A0A3Q8TXP1</accession>
<feature type="transmembrane region" description="Helical" evidence="1">
    <location>
        <begin position="112"/>
        <end position="128"/>
    </location>
</feature>
<gene>
    <name evidence="2" type="ORF">EJA05_02820</name>
</gene>
<evidence type="ECO:0000313" key="2">
    <source>
        <dbReference type="EMBL" id="AZL66736.1"/>
    </source>
</evidence>
<dbReference type="EMBL" id="CP034338">
    <property type="protein sequence ID" value="AZL66736.1"/>
    <property type="molecule type" value="Genomic_DNA"/>
</dbReference>
<evidence type="ECO:0000256" key="1">
    <source>
        <dbReference type="SAM" id="Phobius"/>
    </source>
</evidence>